<organism evidence="1 2">
    <name type="scientific">Entotheonella factor</name>
    <dbReference type="NCBI Taxonomy" id="1429438"/>
    <lineage>
        <taxon>Bacteria</taxon>
        <taxon>Pseudomonadati</taxon>
        <taxon>Nitrospinota/Tectimicrobiota group</taxon>
        <taxon>Candidatus Tectimicrobiota</taxon>
        <taxon>Candidatus Entotheonellia</taxon>
        <taxon>Candidatus Entotheonellales</taxon>
        <taxon>Candidatus Entotheonellaceae</taxon>
        <taxon>Candidatus Entotheonella</taxon>
    </lineage>
</organism>
<proteinExistence type="predicted"/>
<gene>
    <name evidence="1" type="ORF">ETSY1_39820</name>
</gene>
<comment type="caution">
    <text evidence="1">The sequence shown here is derived from an EMBL/GenBank/DDBJ whole genome shotgun (WGS) entry which is preliminary data.</text>
</comment>
<protein>
    <submittedName>
        <fullName evidence="1">Uncharacterized protein</fullName>
    </submittedName>
</protein>
<dbReference type="Proteomes" id="UP000019141">
    <property type="component" value="Unassembled WGS sequence"/>
</dbReference>
<dbReference type="EMBL" id="AZHW01001262">
    <property type="protein sequence ID" value="ETW93307.1"/>
    <property type="molecule type" value="Genomic_DNA"/>
</dbReference>
<dbReference type="HOGENOM" id="CLU_3231111_0_0_7"/>
<accession>W4L5K0</accession>
<keyword evidence="2" id="KW-1185">Reference proteome</keyword>
<sequence>MKGLKRLIDTSAGTLMASAVMQYIEAKGTIAPQVEGRIVAQKP</sequence>
<dbReference type="AlphaFoldDB" id="W4L5K0"/>
<reference evidence="1 2" key="1">
    <citation type="journal article" date="2014" name="Nature">
        <title>An environmental bacterial taxon with a large and distinct metabolic repertoire.</title>
        <authorList>
            <person name="Wilson M.C."/>
            <person name="Mori T."/>
            <person name="Ruckert C."/>
            <person name="Uria A.R."/>
            <person name="Helf M.J."/>
            <person name="Takada K."/>
            <person name="Gernert C."/>
            <person name="Steffens U.A."/>
            <person name="Heycke N."/>
            <person name="Schmitt S."/>
            <person name="Rinke C."/>
            <person name="Helfrich E.J."/>
            <person name="Brachmann A.O."/>
            <person name="Gurgui C."/>
            <person name="Wakimoto T."/>
            <person name="Kracht M."/>
            <person name="Crusemann M."/>
            <person name="Hentschel U."/>
            <person name="Abe I."/>
            <person name="Matsunaga S."/>
            <person name="Kalinowski J."/>
            <person name="Takeyama H."/>
            <person name="Piel J."/>
        </authorList>
    </citation>
    <scope>NUCLEOTIDE SEQUENCE [LARGE SCALE GENOMIC DNA]</scope>
    <source>
        <strain evidence="2">TSY1</strain>
    </source>
</reference>
<evidence type="ECO:0000313" key="2">
    <source>
        <dbReference type="Proteomes" id="UP000019141"/>
    </source>
</evidence>
<name>W4L5K0_ENTF1</name>
<evidence type="ECO:0000313" key="1">
    <source>
        <dbReference type="EMBL" id="ETW93307.1"/>
    </source>
</evidence>